<feature type="region of interest" description="Disordered" evidence="1">
    <location>
        <begin position="93"/>
        <end position="260"/>
    </location>
</feature>
<organism evidence="2">
    <name type="scientific">uncultured Solirubrobacteraceae bacterium</name>
    <dbReference type="NCBI Taxonomy" id="1162706"/>
    <lineage>
        <taxon>Bacteria</taxon>
        <taxon>Bacillati</taxon>
        <taxon>Actinomycetota</taxon>
        <taxon>Thermoleophilia</taxon>
        <taxon>Solirubrobacterales</taxon>
        <taxon>Solirubrobacteraceae</taxon>
        <taxon>environmental samples</taxon>
    </lineage>
</organism>
<name>A0A6J4SR57_9ACTN</name>
<dbReference type="AlphaFoldDB" id="A0A6J4SR57"/>
<accession>A0A6J4SR57</accession>
<feature type="compositionally biased region" description="Basic and acidic residues" evidence="1">
    <location>
        <begin position="180"/>
        <end position="193"/>
    </location>
</feature>
<evidence type="ECO:0000313" key="2">
    <source>
        <dbReference type="EMBL" id="CAA9503033.1"/>
    </source>
</evidence>
<feature type="non-terminal residue" evidence="2">
    <location>
        <position position="1"/>
    </location>
</feature>
<feature type="non-terminal residue" evidence="2">
    <location>
        <position position="260"/>
    </location>
</feature>
<dbReference type="EC" id="5.1.3.2" evidence="2"/>
<feature type="region of interest" description="Disordered" evidence="1">
    <location>
        <begin position="1"/>
        <end position="41"/>
    </location>
</feature>
<keyword evidence="2" id="KW-0413">Isomerase</keyword>
<feature type="compositionally biased region" description="Basic and acidic residues" evidence="1">
    <location>
        <begin position="238"/>
        <end position="249"/>
    </location>
</feature>
<proteinExistence type="predicted"/>
<sequence length="260" mass="28912">RVLARHPPGRDRRRHRQLPQAPVHPHRGQQRPLQRDLPRRARARRGALRLRLLLDGLRARARLPDARGLPGRVPRAAVGLRLLEADRRGLLPRGARRARTPVHDLPPVQRLRARGDARSRAGHRPRGTGPHPQVAGADEAAAHLRHRRAHAHADPRRRHRRRDRHRGGTSGRAQRGLQHLGERGADGRPDRRAHLGGMRQRSRRPGLRAPADLRGRRRPALAVGREGEDAAGLGVADRPSRGDRPDGRVASRAGGCVGPM</sequence>
<reference evidence="2" key="1">
    <citation type="submission" date="2020-02" db="EMBL/GenBank/DDBJ databases">
        <authorList>
            <person name="Meier V. D."/>
        </authorList>
    </citation>
    <scope>NUCLEOTIDE SEQUENCE</scope>
    <source>
        <strain evidence="2">AVDCRST_MAG69</strain>
    </source>
</reference>
<gene>
    <name evidence="2" type="ORF">AVDCRST_MAG69-2005</name>
</gene>
<dbReference type="EMBL" id="CADCVP010000214">
    <property type="protein sequence ID" value="CAA9503033.1"/>
    <property type="molecule type" value="Genomic_DNA"/>
</dbReference>
<dbReference type="GO" id="GO:0003978">
    <property type="term" value="F:UDP-glucose 4-epimerase activity"/>
    <property type="evidence" value="ECO:0007669"/>
    <property type="project" value="UniProtKB-EC"/>
</dbReference>
<feature type="compositionally biased region" description="Basic residues" evidence="1">
    <location>
        <begin position="143"/>
        <end position="167"/>
    </location>
</feature>
<evidence type="ECO:0000256" key="1">
    <source>
        <dbReference type="SAM" id="MobiDB-lite"/>
    </source>
</evidence>
<protein>
    <submittedName>
        <fullName evidence="2">UDP-glucose 4-epimerase</fullName>
        <ecNumber evidence="2">5.1.3.2</ecNumber>
    </submittedName>
</protein>